<keyword evidence="4 7" id="KW-0472">Membrane</keyword>
<keyword evidence="2 7" id="KW-0812">Transmembrane</keyword>
<dbReference type="PANTHER" id="PTHR33048:SF155">
    <property type="entry name" value="INTEGRAL MEMBRANE PROTEIN"/>
    <property type="match status" value="1"/>
</dbReference>
<keyword evidence="3 7" id="KW-1133">Transmembrane helix</keyword>
<dbReference type="EMBL" id="JAQQWP010000008">
    <property type="protein sequence ID" value="KAK8105148.1"/>
    <property type="molecule type" value="Genomic_DNA"/>
</dbReference>
<feature type="region of interest" description="Disordered" evidence="6">
    <location>
        <begin position="285"/>
        <end position="333"/>
    </location>
</feature>
<dbReference type="AlphaFoldDB" id="A0AAW0QKP7"/>
<name>A0AAW0QKP7_9PEZI</name>
<evidence type="ECO:0000256" key="6">
    <source>
        <dbReference type="SAM" id="MobiDB-lite"/>
    </source>
</evidence>
<feature type="compositionally biased region" description="Basic and acidic residues" evidence="6">
    <location>
        <begin position="366"/>
        <end position="375"/>
    </location>
</feature>
<evidence type="ECO:0000256" key="3">
    <source>
        <dbReference type="ARBA" id="ARBA00022989"/>
    </source>
</evidence>
<feature type="transmembrane region" description="Helical" evidence="7">
    <location>
        <begin position="55"/>
        <end position="82"/>
    </location>
</feature>
<evidence type="ECO:0000256" key="1">
    <source>
        <dbReference type="ARBA" id="ARBA00004141"/>
    </source>
</evidence>
<sequence length="441" mass="48149">MSLPSATQPPEWYLEQDKGPSILAAIITVTVIGTIFTVTRLYVRQFIRGKLMADDYLILISMLMYVVLKLCGYVSVAFGVLAVKSGNGKHFIVLSTEQKGGVIFWTMVGFVPGIFSFAIPKFAVVVLLCRLLEPSRLHRIVLWAMTGLCVTVLTSCIFTLFFQCSPPSSQWNFSITDKSCMDKWIHIDYSIAVGVGTVRKKIGLSVALGIGSIASIIAIYKCTRISTFTSPDFSYDCPDLIIWTVATPANKSPANSVEGNSLITATCIPILKPLGDKLMGSRVFSSNGSKRRHYDADNTPQSQGPAGSKDVELSTQSRWRRRKGGGIKDPDADLLVTTFHDRAETESQENILAAQKGSRQQNNRDSAMKEEKQGVLDDANGRASSSAADGISKTNVVVVTYGEGQTGDSWRRGEGFTTLEKLPCIDKGYIDESVSPPTFHS</sequence>
<protein>
    <recommendedName>
        <fullName evidence="8">Rhodopsin domain-containing protein</fullName>
    </recommendedName>
</protein>
<evidence type="ECO:0000256" key="5">
    <source>
        <dbReference type="ARBA" id="ARBA00038359"/>
    </source>
</evidence>
<evidence type="ECO:0000256" key="7">
    <source>
        <dbReference type="SAM" id="Phobius"/>
    </source>
</evidence>
<dbReference type="GO" id="GO:0016020">
    <property type="term" value="C:membrane"/>
    <property type="evidence" value="ECO:0007669"/>
    <property type="project" value="UniProtKB-SubCell"/>
</dbReference>
<evidence type="ECO:0000256" key="2">
    <source>
        <dbReference type="ARBA" id="ARBA00022692"/>
    </source>
</evidence>
<accession>A0AAW0QKP7</accession>
<feature type="transmembrane region" description="Helical" evidence="7">
    <location>
        <begin position="140"/>
        <end position="162"/>
    </location>
</feature>
<dbReference type="PANTHER" id="PTHR33048">
    <property type="entry name" value="PTH11-LIKE INTEGRAL MEMBRANE PROTEIN (AFU_ORTHOLOGUE AFUA_5G11245)"/>
    <property type="match status" value="1"/>
</dbReference>
<proteinExistence type="inferred from homology"/>
<feature type="transmembrane region" description="Helical" evidence="7">
    <location>
        <begin position="202"/>
        <end position="220"/>
    </location>
</feature>
<gene>
    <name evidence="9" type="ORF">PG999_008507</name>
</gene>
<dbReference type="Pfam" id="PF20684">
    <property type="entry name" value="Fung_rhodopsin"/>
    <property type="match status" value="1"/>
</dbReference>
<feature type="domain" description="Rhodopsin" evidence="8">
    <location>
        <begin position="40"/>
        <end position="274"/>
    </location>
</feature>
<evidence type="ECO:0000256" key="4">
    <source>
        <dbReference type="ARBA" id="ARBA00023136"/>
    </source>
</evidence>
<dbReference type="InterPro" id="IPR049326">
    <property type="entry name" value="Rhodopsin_dom_fungi"/>
</dbReference>
<organism evidence="9 10">
    <name type="scientific">Apiospora kogelbergensis</name>
    <dbReference type="NCBI Taxonomy" id="1337665"/>
    <lineage>
        <taxon>Eukaryota</taxon>
        <taxon>Fungi</taxon>
        <taxon>Dikarya</taxon>
        <taxon>Ascomycota</taxon>
        <taxon>Pezizomycotina</taxon>
        <taxon>Sordariomycetes</taxon>
        <taxon>Xylariomycetidae</taxon>
        <taxon>Amphisphaeriales</taxon>
        <taxon>Apiosporaceae</taxon>
        <taxon>Apiospora</taxon>
    </lineage>
</organism>
<evidence type="ECO:0000313" key="10">
    <source>
        <dbReference type="Proteomes" id="UP001392437"/>
    </source>
</evidence>
<dbReference type="InterPro" id="IPR052337">
    <property type="entry name" value="SAT4-like"/>
</dbReference>
<feature type="transmembrane region" description="Helical" evidence="7">
    <location>
        <begin position="102"/>
        <end position="128"/>
    </location>
</feature>
<keyword evidence="10" id="KW-1185">Reference proteome</keyword>
<comment type="subcellular location">
    <subcellularLocation>
        <location evidence="1">Membrane</location>
        <topology evidence="1">Multi-pass membrane protein</topology>
    </subcellularLocation>
</comment>
<dbReference type="Proteomes" id="UP001392437">
    <property type="component" value="Unassembled WGS sequence"/>
</dbReference>
<evidence type="ECO:0000259" key="8">
    <source>
        <dbReference type="Pfam" id="PF20684"/>
    </source>
</evidence>
<evidence type="ECO:0000313" key="9">
    <source>
        <dbReference type="EMBL" id="KAK8105148.1"/>
    </source>
</evidence>
<comment type="similarity">
    <text evidence="5">Belongs to the SAT4 family.</text>
</comment>
<feature type="transmembrane region" description="Helical" evidence="7">
    <location>
        <begin position="20"/>
        <end position="43"/>
    </location>
</feature>
<feature type="region of interest" description="Disordered" evidence="6">
    <location>
        <begin position="354"/>
        <end position="388"/>
    </location>
</feature>
<comment type="caution">
    <text evidence="9">The sequence shown here is derived from an EMBL/GenBank/DDBJ whole genome shotgun (WGS) entry which is preliminary data.</text>
</comment>
<reference evidence="9 10" key="1">
    <citation type="submission" date="2023-01" db="EMBL/GenBank/DDBJ databases">
        <title>Analysis of 21 Apiospora genomes using comparative genomics revels a genus with tremendous synthesis potential of carbohydrate active enzymes and secondary metabolites.</title>
        <authorList>
            <person name="Sorensen T."/>
        </authorList>
    </citation>
    <scope>NUCLEOTIDE SEQUENCE [LARGE SCALE GENOMIC DNA]</scope>
    <source>
        <strain evidence="9 10">CBS 117206</strain>
    </source>
</reference>